<sequence>MNYVEVDKQEAAQAKVISIFSYIGLLFLVPLIAGKENKFAQYHANQGLVLFIASFAIGFATKILAFVAPLLSMAISGVSGIVILVFAILGIINVCQLEAKPLPIIGGITLIKSY</sequence>
<keyword evidence="4 5" id="KW-0472">Membrane</keyword>
<keyword evidence="2 5" id="KW-0812">Transmembrane</keyword>
<dbReference type="AlphaFoldDB" id="A0A1H8BRB3"/>
<evidence type="ECO:0000256" key="1">
    <source>
        <dbReference type="ARBA" id="ARBA00004141"/>
    </source>
</evidence>
<gene>
    <name evidence="6" type="ORF">SAMN05216180_2056</name>
</gene>
<evidence type="ECO:0000256" key="3">
    <source>
        <dbReference type="ARBA" id="ARBA00022989"/>
    </source>
</evidence>
<name>A0A1H8BRB3_9FIRM</name>
<evidence type="ECO:0000313" key="6">
    <source>
        <dbReference type="EMBL" id="SEM85410.1"/>
    </source>
</evidence>
<accession>A0A1H8BRB3</accession>
<keyword evidence="3 5" id="KW-1133">Transmembrane helix</keyword>
<dbReference type="Proteomes" id="UP000199158">
    <property type="component" value="Unassembled WGS sequence"/>
</dbReference>
<feature type="transmembrane region" description="Helical" evidence="5">
    <location>
        <begin position="74"/>
        <end position="95"/>
    </location>
</feature>
<evidence type="ECO:0000256" key="5">
    <source>
        <dbReference type="SAM" id="Phobius"/>
    </source>
</evidence>
<evidence type="ECO:0000256" key="2">
    <source>
        <dbReference type="ARBA" id="ARBA00022692"/>
    </source>
</evidence>
<feature type="transmembrane region" description="Helical" evidence="5">
    <location>
        <begin position="12"/>
        <end position="34"/>
    </location>
</feature>
<evidence type="ECO:0000313" key="7">
    <source>
        <dbReference type="Proteomes" id="UP000199158"/>
    </source>
</evidence>
<proteinExistence type="predicted"/>
<dbReference type="RefSeq" id="WP_205408597.1">
    <property type="nucleotide sequence ID" value="NZ_FOCG01000001.1"/>
</dbReference>
<feature type="transmembrane region" description="Helical" evidence="5">
    <location>
        <begin position="46"/>
        <end position="68"/>
    </location>
</feature>
<keyword evidence="7" id="KW-1185">Reference proteome</keyword>
<organism evidence="6 7">
    <name type="scientific">Hydrogenoanaerobacterium saccharovorans</name>
    <dbReference type="NCBI Taxonomy" id="474960"/>
    <lineage>
        <taxon>Bacteria</taxon>
        <taxon>Bacillati</taxon>
        <taxon>Bacillota</taxon>
        <taxon>Clostridia</taxon>
        <taxon>Eubacteriales</taxon>
        <taxon>Oscillospiraceae</taxon>
        <taxon>Hydrogenoanaerobacterium</taxon>
    </lineage>
</organism>
<reference evidence="6 7" key="1">
    <citation type="submission" date="2016-10" db="EMBL/GenBank/DDBJ databases">
        <authorList>
            <person name="de Groot N.N."/>
        </authorList>
    </citation>
    <scope>NUCLEOTIDE SEQUENCE [LARGE SCALE GENOMIC DNA]</scope>
    <source>
        <strain evidence="6 7">CGMCC 1.5070</strain>
    </source>
</reference>
<evidence type="ECO:0000256" key="4">
    <source>
        <dbReference type="ARBA" id="ARBA00023136"/>
    </source>
</evidence>
<dbReference type="Pfam" id="PF09685">
    <property type="entry name" value="MamF_MmsF"/>
    <property type="match status" value="1"/>
</dbReference>
<comment type="subcellular location">
    <subcellularLocation>
        <location evidence="1">Membrane</location>
        <topology evidence="1">Multi-pass membrane protein</topology>
    </subcellularLocation>
</comment>
<dbReference type="InterPro" id="IPR019109">
    <property type="entry name" value="MamF_MmsF"/>
</dbReference>
<dbReference type="EMBL" id="FOCG01000001">
    <property type="protein sequence ID" value="SEM85410.1"/>
    <property type="molecule type" value="Genomic_DNA"/>
</dbReference>
<protein>
    <submittedName>
        <fullName evidence="6">Uncharacterized membrane protein</fullName>
    </submittedName>
</protein>